<evidence type="ECO:0000313" key="8">
    <source>
        <dbReference type="EMBL" id="CDP38970.1"/>
    </source>
</evidence>
<dbReference type="Pfam" id="PF05460">
    <property type="entry name" value="ORC6"/>
    <property type="match status" value="1"/>
</dbReference>
<reference evidence="8" key="1">
    <citation type="submission" date="2014-02" db="EMBL/GenBank/DDBJ databases">
        <authorList>
            <person name="Genoscope - CEA"/>
        </authorList>
    </citation>
    <scope>NUCLEOTIDE SEQUENCE</scope>
    <source>
        <strain evidence="8">LS3</strain>
    </source>
</reference>
<dbReference type="EMBL" id="HG937694">
    <property type="protein sequence ID" value="CDP38970.1"/>
    <property type="molecule type" value="Genomic_DNA"/>
</dbReference>
<evidence type="ECO:0000256" key="5">
    <source>
        <dbReference type="ARBA" id="ARBA00023242"/>
    </source>
</evidence>
<keyword evidence="4" id="KW-0238">DNA-binding</keyword>
<comment type="subcellular location">
    <subcellularLocation>
        <location evidence="1">Nucleus</location>
    </subcellularLocation>
</comment>
<sequence length="325" mass="36439">MDRKLITIALQSLLPTYTEAFPADLVQLSGNIYVQSKSRVPLRPEEEPARMHLCANLAIQRLEQKLDLPAPSLRQTPIPVRSYQKMLTLFRNQLNPSSASNTPLSTPRKSPPKRTQTPRTVTPSKRRLEDEFPKLSPGNEQEAREGSPSPTPSPSKRRGGPKESDPTTNEMEQICNSLGVSDAATAAVAQGYKMYNNLVKDRWGLFAGLVYTIVSKAQPELIKSSQTLPFEQKIIKQTPSVSTDRVEEWIAWCQHIVVDQTWVRAAIPPEVLATSRLSKRNRRLTSGIGNMITSALTFTSQKKIDEYQAWKQSIYDGFKPKDQPA</sequence>
<accession>A0A060TCY8</accession>
<dbReference type="GO" id="GO:0005664">
    <property type="term" value="C:nuclear origin of replication recognition complex"/>
    <property type="evidence" value="ECO:0007669"/>
    <property type="project" value="InterPro"/>
</dbReference>
<evidence type="ECO:0000256" key="1">
    <source>
        <dbReference type="ARBA" id="ARBA00004123"/>
    </source>
</evidence>
<dbReference type="AlphaFoldDB" id="A0A060TCY8"/>
<evidence type="ECO:0000256" key="4">
    <source>
        <dbReference type="ARBA" id="ARBA00023125"/>
    </source>
</evidence>
<dbReference type="InterPro" id="IPR008721">
    <property type="entry name" value="ORC6_cyclin_first"/>
</dbReference>
<evidence type="ECO:0000259" key="7">
    <source>
        <dbReference type="Pfam" id="PF05460"/>
    </source>
</evidence>
<organism evidence="8">
    <name type="scientific">Blastobotrys adeninivorans</name>
    <name type="common">Yeast</name>
    <name type="synonym">Arxula adeninivorans</name>
    <dbReference type="NCBI Taxonomy" id="409370"/>
    <lineage>
        <taxon>Eukaryota</taxon>
        <taxon>Fungi</taxon>
        <taxon>Dikarya</taxon>
        <taxon>Ascomycota</taxon>
        <taxon>Saccharomycotina</taxon>
        <taxon>Dipodascomycetes</taxon>
        <taxon>Dipodascales</taxon>
        <taxon>Trichomonascaceae</taxon>
        <taxon>Blastobotrys</taxon>
    </lineage>
</organism>
<proteinExistence type="inferred from homology"/>
<dbReference type="PhylomeDB" id="A0A060TCY8"/>
<dbReference type="PIRSF" id="PIRSF022941">
    <property type="entry name" value="ORC6_fun"/>
    <property type="match status" value="1"/>
</dbReference>
<reference evidence="8" key="2">
    <citation type="submission" date="2014-06" db="EMBL/GenBank/DDBJ databases">
        <title>The complete genome of Blastobotrys (Arxula) adeninivorans LS3 - a yeast of biotechnological interest.</title>
        <authorList>
            <person name="Kunze G."/>
            <person name="Gaillardin C."/>
            <person name="Czernicka M."/>
            <person name="Durrens P."/>
            <person name="Martin T."/>
            <person name="Boer E."/>
            <person name="Gabaldon T."/>
            <person name="Cruz J."/>
            <person name="Talla E."/>
            <person name="Marck C."/>
            <person name="Goffeau A."/>
            <person name="Barbe V."/>
            <person name="Baret P."/>
            <person name="Baronian K."/>
            <person name="Beier S."/>
            <person name="Bleykasten C."/>
            <person name="Bode R."/>
            <person name="Casaregola S."/>
            <person name="Despons L."/>
            <person name="Fairhead C."/>
            <person name="Giersberg M."/>
            <person name="Gierski P."/>
            <person name="Hahnel U."/>
            <person name="Hartmann A."/>
            <person name="Jankowska D."/>
            <person name="Jubin C."/>
            <person name="Jung P."/>
            <person name="Lafontaine I."/>
            <person name="Leh-Louis V."/>
            <person name="Lemaire M."/>
            <person name="Marcet-Houben M."/>
            <person name="Mascher M."/>
            <person name="Morel G."/>
            <person name="Richard G.-F."/>
            <person name="Riechen J."/>
            <person name="Sacerdot C."/>
            <person name="Sarkar A."/>
            <person name="Savel G."/>
            <person name="Schacherer J."/>
            <person name="Sherman D."/>
            <person name="Straub M.-L."/>
            <person name="Stein N."/>
            <person name="Thierry A."/>
            <person name="Trautwein-Schult A."/>
            <person name="Westhof E."/>
            <person name="Worch S."/>
            <person name="Dujon B."/>
            <person name="Souciet J.-L."/>
            <person name="Wincker P."/>
            <person name="Scholz U."/>
            <person name="Neuveglise N."/>
        </authorList>
    </citation>
    <scope>NUCLEOTIDE SEQUENCE</scope>
    <source>
        <strain evidence="8">LS3</strain>
    </source>
</reference>
<evidence type="ECO:0000256" key="2">
    <source>
        <dbReference type="ARBA" id="ARBA00010840"/>
    </source>
</evidence>
<comment type="similarity">
    <text evidence="2">Belongs to the ORC6 family.</text>
</comment>
<keyword evidence="5" id="KW-0539">Nucleus</keyword>
<feature type="domain" description="ORC6 first cyclin-like" evidence="7">
    <location>
        <begin position="10"/>
        <end position="97"/>
    </location>
</feature>
<dbReference type="GO" id="GO:0006260">
    <property type="term" value="P:DNA replication"/>
    <property type="evidence" value="ECO:0007669"/>
    <property type="project" value="UniProtKB-KW"/>
</dbReference>
<evidence type="ECO:0000256" key="6">
    <source>
        <dbReference type="SAM" id="MobiDB-lite"/>
    </source>
</evidence>
<protein>
    <submittedName>
        <fullName evidence="8">ARAD1D46750p</fullName>
    </submittedName>
</protein>
<feature type="compositionally biased region" description="Polar residues" evidence="6">
    <location>
        <begin position="93"/>
        <end position="123"/>
    </location>
</feature>
<dbReference type="InterPro" id="IPR016811">
    <property type="entry name" value="ORC6_fun"/>
</dbReference>
<keyword evidence="3" id="KW-0235">DNA replication</keyword>
<feature type="region of interest" description="Disordered" evidence="6">
    <location>
        <begin position="93"/>
        <end position="169"/>
    </location>
</feature>
<name>A0A060TCY8_BLAAD</name>
<gene>
    <name evidence="8" type="ORF">GNLVRS02_ARAD1D46750g</name>
</gene>
<evidence type="ECO:0000256" key="3">
    <source>
        <dbReference type="ARBA" id="ARBA00022705"/>
    </source>
</evidence>
<dbReference type="GO" id="GO:0003677">
    <property type="term" value="F:DNA binding"/>
    <property type="evidence" value="ECO:0007669"/>
    <property type="project" value="UniProtKB-KW"/>
</dbReference>